<dbReference type="EMBL" id="JAIWYP010000003">
    <property type="protein sequence ID" value="KAH3845171.1"/>
    <property type="molecule type" value="Genomic_DNA"/>
</dbReference>
<proteinExistence type="predicted"/>
<evidence type="ECO:0000313" key="4">
    <source>
        <dbReference type="EMBL" id="KAH3845171.1"/>
    </source>
</evidence>
<keyword evidence="1 2" id="KW-0430">Lectin</keyword>
<keyword evidence="5" id="KW-1185">Reference proteome</keyword>
<accession>A0A9D4KU84</accession>
<dbReference type="Pfam" id="PF00337">
    <property type="entry name" value="Gal-bind_lectin"/>
    <property type="match status" value="1"/>
</dbReference>
<dbReference type="InterPro" id="IPR001079">
    <property type="entry name" value="Galectin_CRD"/>
</dbReference>
<dbReference type="Gene3D" id="2.60.120.200">
    <property type="match status" value="1"/>
</dbReference>
<evidence type="ECO:0000259" key="3">
    <source>
        <dbReference type="PROSITE" id="PS51304"/>
    </source>
</evidence>
<reference evidence="4" key="2">
    <citation type="submission" date="2020-11" db="EMBL/GenBank/DDBJ databases">
        <authorList>
            <person name="McCartney M.A."/>
            <person name="Auch B."/>
            <person name="Kono T."/>
            <person name="Mallez S."/>
            <person name="Becker A."/>
            <person name="Gohl D.M."/>
            <person name="Silverstein K.A.T."/>
            <person name="Koren S."/>
            <person name="Bechman K.B."/>
            <person name="Herman A."/>
            <person name="Abrahante J.E."/>
            <person name="Garbe J."/>
        </authorList>
    </citation>
    <scope>NUCLEOTIDE SEQUENCE</scope>
    <source>
        <strain evidence="4">Duluth1</strain>
        <tissue evidence="4">Whole animal</tissue>
    </source>
</reference>
<dbReference type="PROSITE" id="PS51304">
    <property type="entry name" value="GALECTIN"/>
    <property type="match status" value="1"/>
</dbReference>
<gene>
    <name evidence="4" type="ORF">DPMN_087445</name>
</gene>
<comment type="caution">
    <text evidence="4">The sequence shown here is derived from an EMBL/GenBank/DDBJ whole genome shotgun (WGS) entry which is preliminary data.</text>
</comment>
<dbReference type="AlphaFoldDB" id="A0A9D4KU84"/>
<name>A0A9D4KU84_DREPO</name>
<dbReference type="SMART" id="SM00908">
    <property type="entry name" value="Gal-bind_lectin"/>
    <property type="match status" value="1"/>
</dbReference>
<dbReference type="PANTHER" id="PTHR11346">
    <property type="entry name" value="GALECTIN"/>
    <property type="match status" value="1"/>
</dbReference>
<protein>
    <recommendedName>
        <fullName evidence="2">Galectin</fullName>
    </recommendedName>
</protein>
<dbReference type="Proteomes" id="UP000828390">
    <property type="component" value="Unassembled WGS sequence"/>
</dbReference>
<dbReference type="SMART" id="SM00276">
    <property type="entry name" value="GLECT"/>
    <property type="match status" value="1"/>
</dbReference>
<feature type="domain" description="Galectin" evidence="3">
    <location>
        <begin position="10"/>
        <end position="146"/>
    </location>
</feature>
<evidence type="ECO:0000256" key="1">
    <source>
        <dbReference type="ARBA" id="ARBA00022734"/>
    </source>
</evidence>
<dbReference type="SUPFAM" id="SSF49899">
    <property type="entry name" value="Concanavalin A-like lectins/glucanases"/>
    <property type="match status" value="1"/>
</dbReference>
<sequence length="146" mass="16742">MVRHIKQPSVPFVHFIDTESIQVITIKGRAPSGASRFSVYLQHGAEAEPHEIAFVFDARFNFSGDHNKVVTNSKKGGAWGTEEHRNLPFPFHPDQDFKIKITVDDDSFKMKVNGEKFLEYEQKLSMKAINCIRIQNNIVIEEIKLK</sequence>
<evidence type="ECO:0000313" key="5">
    <source>
        <dbReference type="Proteomes" id="UP000828390"/>
    </source>
</evidence>
<dbReference type="CDD" id="cd00070">
    <property type="entry name" value="GLECT"/>
    <property type="match status" value="1"/>
</dbReference>
<reference evidence="4" key="1">
    <citation type="journal article" date="2019" name="bioRxiv">
        <title>The Genome of the Zebra Mussel, Dreissena polymorpha: A Resource for Invasive Species Research.</title>
        <authorList>
            <person name="McCartney M.A."/>
            <person name="Auch B."/>
            <person name="Kono T."/>
            <person name="Mallez S."/>
            <person name="Zhang Y."/>
            <person name="Obille A."/>
            <person name="Becker A."/>
            <person name="Abrahante J.E."/>
            <person name="Garbe J."/>
            <person name="Badalamenti J.P."/>
            <person name="Herman A."/>
            <person name="Mangelson H."/>
            <person name="Liachko I."/>
            <person name="Sullivan S."/>
            <person name="Sone E.D."/>
            <person name="Koren S."/>
            <person name="Silverstein K.A.T."/>
            <person name="Beckman K.B."/>
            <person name="Gohl D.M."/>
        </authorList>
    </citation>
    <scope>NUCLEOTIDE SEQUENCE</scope>
    <source>
        <strain evidence="4">Duluth1</strain>
        <tissue evidence="4">Whole animal</tissue>
    </source>
</reference>
<dbReference type="GO" id="GO:0030246">
    <property type="term" value="F:carbohydrate binding"/>
    <property type="evidence" value="ECO:0007669"/>
    <property type="project" value="UniProtKB-UniRule"/>
</dbReference>
<dbReference type="PANTHER" id="PTHR11346:SF147">
    <property type="entry name" value="GALECTIN"/>
    <property type="match status" value="1"/>
</dbReference>
<organism evidence="4 5">
    <name type="scientific">Dreissena polymorpha</name>
    <name type="common">Zebra mussel</name>
    <name type="synonym">Mytilus polymorpha</name>
    <dbReference type="NCBI Taxonomy" id="45954"/>
    <lineage>
        <taxon>Eukaryota</taxon>
        <taxon>Metazoa</taxon>
        <taxon>Spiralia</taxon>
        <taxon>Lophotrochozoa</taxon>
        <taxon>Mollusca</taxon>
        <taxon>Bivalvia</taxon>
        <taxon>Autobranchia</taxon>
        <taxon>Heteroconchia</taxon>
        <taxon>Euheterodonta</taxon>
        <taxon>Imparidentia</taxon>
        <taxon>Neoheterodontei</taxon>
        <taxon>Myida</taxon>
        <taxon>Dreissenoidea</taxon>
        <taxon>Dreissenidae</taxon>
        <taxon>Dreissena</taxon>
    </lineage>
</organism>
<evidence type="ECO:0000256" key="2">
    <source>
        <dbReference type="RuleBase" id="RU102079"/>
    </source>
</evidence>
<dbReference type="InterPro" id="IPR013320">
    <property type="entry name" value="ConA-like_dom_sf"/>
</dbReference>
<dbReference type="InterPro" id="IPR044156">
    <property type="entry name" value="Galectin-like"/>
</dbReference>